<proteinExistence type="predicted"/>
<evidence type="ECO:0000313" key="12">
    <source>
        <dbReference type="EMBL" id="CAH3179380.1"/>
    </source>
</evidence>
<sequence>VKLHGELIFLAVVNMFLSITAFLGNTLILVALHRESSRRPPFASIMLYRNLAITDLCVGILVEPTYIAYLMSLMDKRFDICHYTRVTCFFTTLVLCAVSFLTLTAISVDRLLVVLLRLRYRQVASSRRKVIIVIVFWILSIVRASQYFWNPLLKTWLWGRTILTLLCLITSIFSYTKIFFTLRHNQVDVQNSAARGQPSQAIPGNIARYRKAVYSALWVQVAFVVCYLPLGIVVALTPQRPVPVKNYLARQFAVTLVYLNSSLNPLLYCWKIREVKRAVKATIRQLPFLST</sequence>
<evidence type="ECO:0000256" key="4">
    <source>
        <dbReference type="ARBA" id="ARBA00022989"/>
    </source>
</evidence>
<organism evidence="12 13">
    <name type="scientific">Porites lobata</name>
    <dbReference type="NCBI Taxonomy" id="104759"/>
    <lineage>
        <taxon>Eukaryota</taxon>
        <taxon>Metazoa</taxon>
        <taxon>Cnidaria</taxon>
        <taxon>Anthozoa</taxon>
        <taxon>Hexacorallia</taxon>
        <taxon>Scleractinia</taxon>
        <taxon>Fungiina</taxon>
        <taxon>Poritidae</taxon>
        <taxon>Porites</taxon>
    </lineage>
</organism>
<feature type="transmembrane region" description="Helical" evidence="10">
    <location>
        <begin position="6"/>
        <end position="30"/>
    </location>
</feature>
<evidence type="ECO:0000256" key="9">
    <source>
        <dbReference type="ARBA" id="ARBA00023224"/>
    </source>
</evidence>
<keyword evidence="7" id="KW-0675">Receptor</keyword>
<keyword evidence="6 10" id="KW-0472">Membrane</keyword>
<accession>A0ABN8RJ08</accession>
<keyword evidence="9" id="KW-0807">Transducer</keyword>
<evidence type="ECO:0000256" key="2">
    <source>
        <dbReference type="ARBA" id="ARBA00022475"/>
    </source>
</evidence>
<dbReference type="Proteomes" id="UP001159405">
    <property type="component" value="Unassembled WGS sequence"/>
</dbReference>
<dbReference type="InterPro" id="IPR000276">
    <property type="entry name" value="GPCR_Rhodpsn"/>
</dbReference>
<feature type="transmembrane region" description="Helical" evidence="10">
    <location>
        <begin position="130"/>
        <end position="149"/>
    </location>
</feature>
<keyword evidence="5" id="KW-0297">G-protein coupled receptor</keyword>
<dbReference type="PANTHER" id="PTHR24246:SF27">
    <property type="entry name" value="ADENOSINE RECEPTOR, ISOFORM A"/>
    <property type="match status" value="1"/>
</dbReference>
<comment type="caution">
    <text evidence="12">The sequence shown here is derived from an EMBL/GenBank/DDBJ whole genome shotgun (WGS) entry which is preliminary data.</text>
</comment>
<feature type="transmembrane region" description="Helical" evidence="10">
    <location>
        <begin position="155"/>
        <end position="175"/>
    </location>
</feature>
<feature type="transmembrane region" description="Helical" evidence="10">
    <location>
        <begin position="51"/>
        <end position="69"/>
    </location>
</feature>
<evidence type="ECO:0000313" key="13">
    <source>
        <dbReference type="Proteomes" id="UP001159405"/>
    </source>
</evidence>
<evidence type="ECO:0000256" key="6">
    <source>
        <dbReference type="ARBA" id="ARBA00023136"/>
    </source>
</evidence>
<keyword evidence="13" id="KW-1185">Reference proteome</keyword>
<keyword evidence="2" id="KW-1003">Cell membrane</keyword>
<evidence type="ECO:0000256" key="10">
    <source>
        <dbReference type="SAM" id="Phobius"/>
    </source>
</evidence>
<evidence type="ECO:0000256" key="8">
    <source>
        <dbReference type="ARBA" id="ARBA00023180"/>
    </source>
</evidence>
<feature type="non-terminal residue" evidence="12">
    <location>
        <position position="1"/>
    </location>
</feature>
<dbReference type="EMBL" id="CALNXK010000255">
    <property type="protein sequence ID" value="CAH3179380.1"/>
    <property type="molecule type" value="Genomic_DNA"/>
</dbReference>
<dbReference type="PROSITE" id="PS50262">
    <property type="entry name" value="G_PROTEIN_RECEP_F1_2"/>
    <property type="match status" value="1"/>
</dbReference>
<gene>
    <name evidence="12" type="ORF">PLOB_00021839</name>
</gene>
<evidence type="ECO:0000256" key="1">
    <source>
        <dbReference type="ARBA" id="ARBA00004651"/>
    </source>
</evidence>
<dbReference type="SUPFAM" id="SSF81321">
    <property type="entry name" value="Family A G protein-coupled receptor-like"/>
    <property type="match status" value="1"/>
</dbReference>
<evidence type="ECO:0000256" key="3">
    <source>
        <dbReference type="ARBA" id="ARBA00022692"/>
    </source>
</evidence>
<feature type="transmembrane region" description="Helical" evidence="10">
    <location>
        <begin position="216"/>
        <end position="236"/>
    </location>
</feature>
<evidence type="ECO:0000256" key="7">
    <source>
        <dbReference type="ARBA" id="ARBA00023170"/>
    </source>
</evidence>
<dbReference type="PANTHER" id="PTHR24246">
    <property type="entry name" value="OLFACTORY RECEPTOR AND ADENOSINE RECEPTOR"/>
    <property type="match status" value="1"/>
</dbReference>
<dbReference type="Pfam" id="PF00001">
    <property type="entry name" value="7tm_1"/>
    <property type="match status" value="2"/>
</dbReference>
<keyword evidence="3 10" id="KW-0812">Transmembrane</keyword>
<feature type="transmembrane region" description="Helical" evidence="10">
    <location>
        <begin position="89"/>
        <end position="118"/>
    </location>
</feature>
<dbReference type="CDD" id="cd00637">
    <property type="entry name" value="7tm_classA_rhodopsin-like"/>
    <property type="match status" value="1"/>
</dbReference>
<protein>
    <recommendedName>
        <fullName evidence="11">G-protein coupled receptors family 1 profile domain-containing protein</fullName>
    </recommendedName>
</protein>
<reference evidence="12 13" key="1">
    <citation type="submission" date="2022-05" db="EMBL/GenBank/DDBJ databases">
        <authorList>
            <consortium name="Genoscope - CEA"/>
            <person name="William W."/>
        </authorList>
    </citation>
    <scope>NUCLEOTIDE SEQUENCE [LARGE SCALE GENOMIC DNA]</scope>
</reference>
<dbReference type="PRINTS" id="PR00237">
    <property type="entry name" value="GPCRRHODOPSN"/>
</dbReference>
<evidence type="ECO:0000256" key="5">
    <source>
        <dbReference type="ARBA" id="ARBA00023040"/>
    </source>
</evidence>
<evidence type="ECO:0000259" key="11">
    <source>
        <dbReference type="PROSITE" id="PS50262"/>
    </source>
</evidence>
<keyword evidence="4 10" id="KW-1133">Transmembrane helix</keyword>
<keyword evidence="8" id="KW-0325">Glycoprotein</keyword>
<name>A0ABN8RJ08_9CNID</name>
<dbReference type="InterPro" id="IPR017452">
    <property type="entry name" value="GPCR_Rhodpsn_7TM"/>
</dbReference>
<feature type="transmembrane region" description="Helical" evidence="10">
    <location>
        <begin position="248"/>
        <end position="270"/>
    </location>
</feature>
<feature type="domain" description="G-protein coupled receptors family 1 profile" evidence="11">
    <location>
        <begin position="24"/>
        <end position="268"/>
    </location>
</feature>
<comment type="subcellular location">
    <subcellularLocation>
        <location evidence="1">Cell membrane</location>
        <topology evidence="1">Multi-pass membrane protein</topology>
    </subcellularLocation>
</comment>
<dbReference type="Gene3D" id="1.20.1070.10">
    <property type="entry name" value="Rhodopsin 7-helix transmembrane proteins"/>
    <property type="match status" value="1"/>
</dbReference>